<dbReference type="PANTHER" id="PTHR24055">
    <property type="entry name" value="MITOGEN-ACTIVATED PROTEIN KINASE"/>
    <property type="match status" value="1"/>
</dbReference>
<evidence type="ECO:0000256" key="1">
    <source>
        <dbReference type="ARBA" id="ARBA00001946"/>
    </source>
</evidence>
<evidence type="ECO:0000256" key="9">
    <source>
        <dbReference type="ARBA" id="ARBA00022840"/>
    </source>
</evidence>
<dbReference type="InterPro" id="IPR017441">
    <property type="entry name" value="Protein_kinase_ATP_BS"/>
</dbReference>
<keyword evidence="4 14" id="KW-0723">Serine/threonine-protein kinase</keyword>
<evidence type="ECO:0000259" key="16">
    <source>
        <dbReference type="PROSITE" id="PS50011"/>
    </source>
</evidence>
<dbReference type="ExpressionAtlas" id="D9PTS4">
    <property type="expression patterns" value="baseline and differential"/>
</dbReference>
<dbReference type="GO" id="GO:0003006">
    <property type="term" value="P:developmental process involved in reproduction"/>
    <property type="evidence" value="ECO:0007669"/>
    <property type="project" value="UniProtKB-ARBA"/>
</dbReference>
<reference evidence="17" key="1">
    <citation type="submission" date="2010-08" db="EMBL/GenBank/DDBJ databases">
        <authorList>
            <person name="Carlson J."/>
            <person name="Booth B."/>
            <person name="Frise E."/>
            <person name="Park S."/>
            <person name="Wan K."/>
            <person name="Yu C."/>
            <person name="Celniker S."/>
        </authorList>
    </citation>
    <scope>NUCLEOTIDE SEQUENCE</scope>
    <source>
        <strain evidence="17">Berkeley</strain>
    </source>
</reference>
<keyword evidence="15" id="KW-0460">Magnesium</keyword>
<comment type="similarity">
    <text evidence="2">Belongs to the protein kinase superfamily. CMGC Ser/Thr protein kinase family. MAP kinase subfamily.</text>
</comment>
<feature type="non-terminal residue" evidence="17">
    <location>
        <position position="1"/>
    </location>
</feature>
<evidence type="ECO:0000256" key="4">
    <source>
        <dbReference type="ARBA" id="ARBA00022527"/>
    </source>
</evidence>
<dbReference type="Gene3D" id="1.10.510.10">
    <property type="entry name" value="Transferase(Phosphotransferase) domain 1"/>
    <property type="match status" value="1"/>
</dbReference>
<dbReference type="CDD" id="cd07849">
    <property type="entry name" value="STKc_ERK1_2_like"/>
    <property type="match status" value="1"/>
</dbReference>
<dbReference type="GO" id="GO:0022412">
    <property type="term" value="P:cellular process involved in reproduction in multicellular organism"/>
    <property type="evidence" value="ECO:0007669"/>
    <property type="project" value="UniProtKB-ARBA"/>
</dbReference>
<dbReference type="PRINTS" id="PR01770">
    <property type="entry name" value="ERK1ERK2MAPK"/>
</dbReference>
<dbReference type="InterPro" id="IPR008349">
    <property type="entry name" value="MAPK_ERK1/2"/>
</dbReference>
<gene>
    <name evidence="17" type="primary">rl-RB</name>
</gene>
<protein>
    <recommendedName>
        <fullName evidence="3 15">Mitogen-activated protein kinase</fullName>
        <ecNumber evidence="3 15">2.7.11.24</ecNumber>
    </recommendedName>
</protein>
<dbReference type="GO" id="GO:0005737">
    <property type="term" value="C:cytoplasm"/>
    <property type="evidence" value="ECO:0007669"/>
    <property type="project" value="UniProtKB-ARBA"/>
</dbReference>
<evidence type="ECO:0000256" key="6">
    <source>
        <dbReference type="ARBA" id="ARBA00022679"/>
    </source>
</evidence>
<dbReference type="GO" id="GO:0004707">
    <property type="term" value="F:MAP kinase activity"/>
    <property type="evidence" value="ECO:0007669"/>
    <property type="project" value="UniProtKB-EC"/>
</dbReference>
<evidence type="ECO:0000256" key="7">
    <source>
        <dbReference type="ARBA" id="ARBA00022741"/>
    </source>
</evidence>
<dbReference type="AlphaFoldDB" id="D9PTS4"/>
<evidence type="ECO:0000256" key="14">
    <source>
        <dbReference type="RuleBase" id="RU000304"/>
    </source>
</evidence>
<evidence type="ECO:0000256" key="15">
    <source>
        <dbReference type="RuleBase" id="RU361165"/>
    </source>
</evidence>
<comment type="activity regulation">
    <text evidence="15">Activated by threonine and tyrosine phosphorylation.</text>
</comment>
<dbReference type="PROSITE" id="PS01351">
    <property type="entry name" value="MAPK"/>
    <property type="match status" value="1"/>
</dbReference>
<evidence type="ECO:0000256" key="2">
    <source>
        <dbReference type="ARBA" id="ARBA00008832"/>
    </source>
</evidence>
<dbReference type="FunFam" id="3.30.200.20:FF:000181">
    <property type="entry name" value="Mitogen-activated protein kinase"/>
    <property type="match status" value="1"/>
</dbReference>
<dbReference type="GO" id="GO:0051707">
    <property type="term" value="P:response to other organism"/>
    <property type="evidence" value="ECO:0007669"/>
    <property type="project" value="UniProtKB-ARBA"/>
</dbReference>
<organism evidence="17">
    <name type="scientific">Drosophila melanogaster</name>
    <name type="common">Fruit fly</name>
    <dbReference type="NCBI Taxonomy" id="7227"/>
    <lineage>
        <taxon>Eukaryota</taxon>
        <taxon>Metazoa</taxon>
        <taxon>Ecdysozoa</taxon>
        <taxon>Arthropoda</taxon>
        <taxon>Hexapoda</taxon>
        <taxon>Insecta</taxon>
        <taxon>Pterygota</taxon>
        <taxon>Neoptera</taxon>
        <taxon>Endopterygota</taxon>
        <taxon>Diptera</taxon>
        <taxon>Brachycera</taxon>
        <taxon>Muscomorpha</taxon>
        <taxon>Ephydroidea</taxon>
        <taxon>Drosophilidae</taxon>
        <taxon>Drosophila</taxon>
        <taxon>Sophophora</taxon>
    </lineage>
</organism>
<dbReference type="GO" id="GO:0005524">
    <property type="term" value="F:ATP binding"/>
    <property type="evidence" value="ECO:0007669"/>
    <property type="project" value="UniProtKB-UniRule"/>
</dbReference>
<feature type="domain" description="Protein kinase" evidence="16">
    <location>
        <begin position="70"/>
        <end position="358"/>
    </location>
</feature>
<keyword evidence="6 15" id="KW-0808">Transferase</keyword>
<dbReference type="InterPro" id="IPR011009">
    <property type="entry name" value="Kinase-like_dom_sf"/>
</dbReference>
<dbReference type="GO" id="GO:0048468">
    <property type="term" value="P:cell development"/>
    <property type="evidence" value="ECO:0007669"/>
    <property type="project" value="UniProtKB-ARBA"/>
</dbReference>
<evidence type="ECO:0000256" key="5">
    <source>
        <dbReference type="ARBA" id="ARBA00022553"/>
    </source>
</evidence>
<dbReference type="PROSITE" id="PS50011">
    <property type="entry name" value="PROTEIN_KINASE_DOM"/>
    <property type="match status" value="1"/>
</dbReference>
<dbReference type="Gene3D" id="3.30.200.20">
    <property type="entry name" value="Phosphorylase Kinase, domain 1"/>
    <property type="match status" value="1"/>
</dbReference>
<dbReference type="PROSITE" id="PS00108">
    <property type="entry name" value="PROTEIN_KINASE_ST"/>
    <property type="match status" value="1"/>
</dbReference>
<dbReference type="EMBL" id="BT125081">
    <property type="protein sequence ID" value="ADL40958.1"/>
    <property type="molecule type" value="mRNA"/>
</dbReference>
<keyword evidence="5" id="KW-0597">Phosphoprotein</keyword>
<dbReference type="GO" id="GO:0005634">
    <property type="term" value="C:nucleus"/>
    <property type="evidence" value="ECO:0007669"/>
    <property type="project" value="UniProtKB-ARBA"/>
</dbReference>
<feature type="binding site" evidence="13">
    <location>
        <position position="100"/>
    </location>
    <ligand>
        <name>ATP</name>
        <dbReference type="ChEBI" id="CHEBI:30616"/>
    </ligand>
</feature>
<sequence>LMFYAVDFDKSYLRICLKSKKNISSFPEETLVMEEFNSSGSVVNGTGSTEVPQSNAEVIRGQIFEVGPRYIKLAYIGEGAYGMVVSADDTLTNQRVAIKKISPFEHQTYCQRTLREITILTRFKHENIIDIRDILRVDSIDQMRDVYIVQCLMETDLYKLLKTQRLSNDHICYFLYQILRGLKYIHSANVLHRDLKPSNLLLNKTCDLKICDFGLARIADPEHDHTGFLTEYVATRWYRAPEIMLNSKGYTKSIDIWSDGCILAEMLSNRPIFPGKHYLDQLNHILGVLGSPSRDDLECIINEKARNYLESLPFKPNVPWAKLFPNADALALDLLGKMLTFNPHKRIPVEEALAHPYLEQYYDPGDEPVAEVPFRINMENDDISRDALKSLIFEETLKFKERQPDNAP</sequence>
<dbReference type="PROSITE" id="PS00107">
    <property type="entry name" value="PROTEIN_KINASE_ATP"/>
    <property type="match status" value="1"/>
</dbReference>
<evidence type="ECO:0000256" key="12">
    <source>
        <dbReference type="ARBA" id="ARBA00048312"/>
    </source>
</evidence>
<comment type="catalytic activity">
    <reaction evidence="12">
        <text>L-seryl-[protein] + ATP = O-phospho-L-seryl-[protein] + ADP + H(+)</text>
        <dbReference type="Rhea" id="RHEA:17989"/>
        <dbReference type="Rhea" id="RHEA-COMP:9863"/>
        <dbReference type="Rhea" id="RHEA-COMP:11604"/>
        <dbReference type="ChEBI" id="CHEBI:15378"/>
        <dbReference type="ChEBI" id="CHEBI:29999"/>
        <dbReference type="ChEBI" id="CHEBI:30616"/>
        <dbReference type="ChEBI" id="CHEBI:83421"/>
        <dbReference type="ChEBI" id="CHEBI:456216"/>
        <dbReference type="EC" id="2.7.11.24"/>
    </reaction>
</comment>
<dbReference type="InterPro" id="IPR050117">
    <property type="entry name" value="MAPK"/>
</dbReference>
<dbReference type="GO" id="GO:0048513">
    <property type="term" value="P:animal organ development"/>
    <property type="evidence" value="ECO:0007669"/>
    <property type="project" value="UniProtKB-ARBA"/>
</dbReference>
<comment type="similarity">
    <text evidence="15">Belongs to the protein kinase superfamily. Ser/Thr protein kinase family. MAP kinase subfamily.</text>
</comment>
<keyword evidence="7 13" id="KW-0547">Nucleotide-binding</keyword>
<evidence type="ECO:0000256" key="10">
    <source>
        <dbReference type="ARBA" id="ARBA00023306"/>
    </source>
</evidence>
<keyword evidence="9 13" id="KW-0067">ATP-binding</keyword>
<dbReference type="VEuPathDB" id="VectorBase:FBgn0003256"/>
<dbReference type="InterPro" id="IPR008271">
    <property type="entry name" value="Ser/Thr_kinase_AS"/>
</dbReference>
<dbReference type="GO" id="GO:0106310">
    <property type="term" value="F:protein serine kinase activity"/>
    <property type="evidence" value="ECO:0007669"/>
    <property type="project" value="RHEA"/>
</dbReference>
<keyword evidence="8 15" id="KW-0418">Kinase</keyword>
<accession>D9PTS4</accession>
<dbReference type="FunFam" id="1.10.510.10:FF:000624">
    <property type="entry name" value="Mitogen-activated protein kinase"/>
    <property type="match status" value="1"/>
</dbReference>
<comment type="cofactor">
    <cofactor evidence="1 15">
        <name>Mg(2+)</name>
        <dbReference type="ChEBI" id="CHEBI:18420"/>
    </cofactor>
</comment>
<comment type="catalytic activity">
    <reaction evidence="11 15">
        <text>L-threonyl-[protein] + ATP = O-phospho-L-threonyl-[protein] + ADP + H(+)</text>
        <dbReference type="Rhea" id="RHEA:46608"/>
        <dbReference type="Rhea" id="RHEA-COMP:11060"/>
        <dbReference type="Rhea" id="RHEA-COMP:11605"/>
        <dbReference type="ChEBI" id="CHEBI:15378"/>
        <dbReference type="ChEBI" id="CHEBI:30013"/>
        <dbReference type="ChEBI" id="CHEBI:30616"/>
        <dbReference type="ChEBI" id="CHEBI:61977"/>
        <dbReference type="ChEBI" id="CHEBI:456216"/>
        <dbReference type="EC" id="2.7.11.24"/>
    </reaction>
</comment>
<dbReference type="EC" id="2.7.11.24" evidence="3 15"/>
<evidence type="ECO:0000256" key="3">
    <source>
        <dbReference type="ARBA" id="ARBA00012411"/>
    </source>
</evidence>
<dbReference type="GO" id="GO:0002164">
    <property type="term" value="P:larval development"/>
    <property type="evidence" value="ECO:0007669"/>
    <property type="project" value="UniProtKB-ARBA"/>
</dbReference>
<evidence type="ECO:0000256" key="8">
    <source>
        <dbReference type="ARBA" id="ARBA00022777"/>
    </source>
</evidence>
<dbReference type="InterPro" id="IPR000719">
    <property type="entry name" value="Prot_kinase_dom"/>
</dbReference>
<evidence type="ECO:0000313" key="17">
    <source>
        <dbReference type="EMBL" id="ADL40958.1"/>
    </source>
</evidence>
<dbReference type="InterPro" id="IPR003527">
    <property type="entry name" value="MAP_kinase_CS"/>
</dbReference>
<evidence type="ECO:0000256" key="11">
    <source>
        <dbReference type="ARBA" id="ARBA00047592"/>
    </source>
</evidence>
<dbReference type="Pfam" id="PF00069">
    <property type="entry name" value="Pkinase"/>
    <property type="match status" value="1"/>
</dbReference>
<dbReference type="OrthoDB" id="192887at2759"/>
<name>D9PTS4_DROME</name>
<dbReference type="SUPFAM" id="SSF56112">
    <property type="entry name" value="Protein kinase-like (PK-like)"/>
    <property type="match status" value="1"/>
</dbReference>
<evidence type="ECO:0000256" key="13">
    <source>
        <dbReference type="PROSITE-ProRule" id="PRU10141"/>
    </source>
</evidence>
<dbReference type="GO" id="GO:0006952">
    <property type="term" value="P:defense response"/>
    <property type="evidence" value="ECO:0007669"/>
    <property type="project" value="UniProtKB-ARBA"/>
</dbReference>
<keyword evidence="10" id="KW-0131">Cell cycle</keyword>
<proteinExistence type="evidence at transcript level"/>
<dbReference type="SMART" id="SM00220">
    <property type="entry name" value="S_TKc"/>
    <property type="match status" value="1"/>
</dbReference>